<dbReference type="OrthoDB" id="1212at2759"/>
<evidence type="ECO:0008006" key="3">
    <source>
        <dbReference type="Google" id="ProtNLM"/>
    </source>
</evidence>
<keyword evidence="2" id="KW-1185">Reference proteome</keyword>
<dbReference type="AlphaFoldDB" id="A0A9C7UMN3"/>
<dbReference type="Proteomes" id="UP001061958">
    <property type="component" value="Unassembled WGS sequence"/>
</dbReference>
<dbReference type="SUPFAM" id="SSF143456">
    <property type="entry name" value="VC0467-like"/>
    <property type="match status" value="1"/>
</dbReference>
<reference evidence="1" key="2">
    <citation type="submission" date="2022-01" db="EMBL/GenBank/DDBJ databases">
        <authorList>
            <person name="Hirooka S."/>
            <person name="Miyagishima S.Y."/>
        </authorList>
    </citation>
    <scope>NUCLEOTIDE SEQUENCE</scope>
    <source>
        <strain evidence="1">NBRC 102759</strain>
    </source>
</reference>
<comment type="caution">
    <text evidence="1">The sequence shown here is derived from an EMBL/GenBank/DDBJ whole genome shotgun (WGS) entry which is preliminary data.</text>
</comment>
<gene>
    <name evidence="1" type="ORF">GpartN1_g605.t1</name>
</gene>
<dbReference type="EMBL" id="BQMJ01000004">
    <property type="protein sequence ID" value="GJQ08814.1"/>
    <property type="molecule type" value="Genomic_DNA"/>
</dbReference>
<dbReference type="Pfam" id="PF02622">
    <property type="entry name" value="DUF179"/>
    <property type="match status" value="1"/>
</dbReference>
<organism evidence="1 2">
    <name type="scientific">Galdieria partita</name>
    <dbReference type="NCBI Taxonomy" id="83374"/>
    <lineage>
        <taxon>Eukaryota</taxon>
        <taxon>Rhodophyta</taxon>
        <taxon>Bangiophyceae</taxon>
        <taxon>Galdieriales</taxon>
        <taxon>Galdieriaceae</taxon>
        <taxon>Galdieria</taxon>
    </lineage>
</organism>
<sequence length="416" mass="47077">MVSGGGLVSNENRQLVIALYRSLLGSARRFDRNPAWKALVASKPREQYDFLRQRWLPSYTKQPEDSIERLKQSFLHSVVEDLLQGGTFYKPFCSWQSTLKEAFRLHFREYSAFVYSDKLQSSLIDLGFKGLRILQHFENLAHSELGLTEGSFPLKQTEYPSLQVDLIDEIQKGALLVSHPLLPGAFARTLILIHEYYPQTGAKGFCLNGSKVGVFEPSVLLNSSVSKLHGELNLESSDSAVARTNDEKEQMYSVSPQPVYWGGPVATNTLFVLHPFSELEGAVAVSHGIYMGGRSSAIIDWIRKGKARFEDFLILAGCSSWSCYQLEGELKQHSWFLTNGNDTDKLFGFSSSSVYFSQSPQRKEPSETATKEEDIKWLQNYRWKTVLWNLGGEYAHFTNIPFWKGNSAMEFVEDCG</sequence>
<evidence type="ECO:0000313" key="2">
    <source>
        <dbReference type="Proteomes" id="UP001061958"/>
    </source>
</evidence>
<dbReference type="PANTHER" id="PTHR31984:SF17">
    <property type="entry name" value="TRANSCRIPTIONAL REGULATOR"/>
    <property type="match status" value="1"/>
</dbReference>
<proteinExistence type="predicted"/>
<reference evidence="1" key="1">
    <citation type="journal article" date="2022" name="Proc. Natl. Acad. Sci. U.S.A.">
        <title>Life cycle and functional genomics of the unicellular red alga Galdieria for elucidating algal and plant evolution and industrial use.</title>
        <authorList>
            <person name="Hirooka S."/>
            <person name="Itabashi T."/>
            <person name="Ichinose T.M."/>
            <person name="Onuma R."/>
            <person name="Fujiwara T."/>
            <person name="Yamashita S."/>
            <person name="Jong L.W."/>
            <person name="Tomita R."/>
            <person name="Iwane A.H."/>
            <person name="Miyagishima S.Y."/>
        </authorList>
    </citation>
    <scope>NUCLEOTIDE SEQUENCE</scope>
    <source>
        <strain evidence="1">NBRC 102759</strain>
    </source>
</reference>
<dbReference type="PANTHER" id="PTHR31984">
    <property type="entry name" value="TRANSPORTER, PUTATIVE (DUF179)-RELATED"/>
    <property type="match status" value="1"/>
</dbReference>
<accession>A0A9C7UMN3</accession>
<protein>
    <recommendedName>
        <fullName evidence="3">Transcriptional regulator</fullName>
    </recommendedName>
</protein>
<dbReference type="Gene3D" id="3.40.1740.10">
    <property type="entry name" value="VC0467-like"/>
    <property type="match status" value="1"/>
</dbReference>
<evidence type="ECO:0000313" key="1">
    <source>
        <dbReference type="EMBL" id="GJQ08814.1"/>
    </source>
</evidence>
<dbReference type="InterPro" id="IPR003774">
    <property type="entry name" value="AlgH-like"/>
</dbReference>
<name>A0A9C7UMN3_9RHOD</name>